<evidence type="ECO:0000256" key="2">
    <source>
        <dbReference type="ARBA" id="ARBA00023136"/>
    </source>
</evidence>
<dbReference type="PANTHER" id="PTHR30329:SF17">
    <property type="entry name" value="LIPOPROTEIN YFIB-RELATED"/>
    <property type="match status" value="1"/>
</dbReference>
<evidence type="ECO:0000256" key="1">
    <source>
        <dbReference type="ARBA" id="ARBA00004442"/>
    </source>
</evidence>
<dbReference type="InterPro" id="IPR050330">
    <property type="entry name" value="Bact_OuterMem_StrucFunc"/>
</dbReference>
<dbReference type="Gene3D" id="3.30.1330.60">
    <property type="entry name" value="OmpA-like domain"/>
    <property type="match status" value="1"/>
</dbReference>
<protein>
    <submittedName>
        <fullName evidence="6">Outer membrane protein OmpA</fullName>
    </submittedName>
</protein>
<dbReference type="GeneID" id="97765910"/>
<dbReference type="STRING" id="71657.SAMN02982996_03069"/>
<dbReference type="Proteomes" id="UP000187280">
    <property type="component" value="Unassembled WGS sequence"/>
</dbReference>
<evidence type="ECO:0000313" key="7">
    <source>
        <dbReference type="Proteomes" id="UP000187280"/>
    </source>
</evidence>
<keyword evidence="2 3" id="KW-0472">Membrane</keyword>
<organism evidence="6 7">
    <name type="scientific">Lonsdalea quercina</name>
    <dbReference type="NCBI Taxonomy" id="71657"/>
    <lineage>
        <taxon>Bacteria</taxon>
        <taxon>Pseudomonadati</taxon>
        <taxon>Pseudomonadota</taxon>
        <taxon>Gammaproteobacteria</taxon>
        <taxon>Enterobacterales</taxon>
        <taxon>Pectobacteriaceae</taxon>
        <taxon>Lonsdalea</taxon>
    </lineage>
</organism>
<dbReference type="CDD" id="cd07185">
    <property type="entry name" value="OmpA_C-like"/>
    <property type="match status" value="1"/>
</dbReference>
<evidence type="ECO:0000256" key="4">
    <source>
        <dbReference type="SAM" id="SignalP"/>
    </source>
</evidence>
<dbReference type="InterPro" id="IPR006665">
    <property type="entry name" value="OmpA-like"/>
</dbReference>
<proteinExistence type="predicted"/>
<dbReference type="InterPro" id="IPR006664">
    <property type="entry name" value="OMP_bac"/>
</dbReference>
<gene>
    <name evidence="6" type="ORF">SAMN02982996_03069</name>
</gene>
<name>A0A1H4FID9_9GAMM</name>
<feature type="chain" id="PRO_5010524909" evidence="4">
    <location>
        <begin position="25"/>
        <end position="161"/>
    </location>
</feature>
<accession>A0A1H4FID9</accession>
<feature type="signal peptide" evidence="4">
    <location>
        <begin position="1"/>
        <end position="24"/>
    </location>
</feature>
<dbReference type="EMBL" id="FNQS01000013">
    <property type="protein sequence ID" value="SEA96817.1"/>
    <property type="molecule type" value="Genomic_DNA"/>
</dbReference>
<feature type="domain" description="OmpA-like" evidence="5">
    <location>
        <begin position="45"/>
        <end position="161"/>
    </location>
</feature>
<evidence type="ECO:0000313" key="6">
    <source>
        <dbReference type="EMBL" id="SEA96817.1"/>
    </source>
</evidence>
<keyword evidence="7" id="KW-1185">Reference proteome</keyword>
<dbReference type="PROSITE" id="PS51123">
    <property type="entry name" value="OMPA_2"/>
    <property type="match status" value="1"/>
</dbReference>
<dbReference type="GO" id="GO:0009279">
    <property type="term" value="C:cell outer membrane"/>
    <property type="evidence" value="ECO:0007669"/>
    <property type="project" value="UniProtKB-SubCell"/>
</dbReference>
<reference evidence="6 7" key="1">
    <citation type="submission" date="2016-10" db="EMBL/GenBank/DDBJ databases">
        <authorList>
            <person name="de Groot N.N."/>
        </authorList>
    </citation>
    <scope>NUCLEOTIDE SEQUENCE [LARGE SCALE GENOMIC DNA]</scope>
    <source>
        <strain evidence="6 7">ATCC 29281</strain>
    </source>
</reference>
<dbReference type="InterPro" id="IPR036737">
    <property type="entry name" value="OmpA-like_sf"/>
</dbReference>
<sequence>MKFTLQFVLIAALALGLTACQSHKDPFTPEQVAALQSTGFKPSEEGWTLGLTEKVLFGVDQSTLTPQSRAAIKRVANTLSAVGLSHARMDGHSDNTGEDRYNKALSLRRAEVVADVYAVSANIPRSHIQTRGLGKDYPIASNATAQGRAQNRRVAIVITAP</sequence>
<dbReference type="AlphaFoldDB" id="A0A1H4FID9"/>
<dbReference type="PROSITE" id="PS51257">
    <property type="entry name" value="PROKAR_LIPOPROTEIN"/>
    <property type="match status" value="1"/>
</dbReference>
<dbReference type="SUPFAM" id="SSF103088">
    <property type="entry name" value="OmpA-like"/>
    <property type="match status" value="1"/>
</dbReference>
<dbReference type="Pfam" id="PF00691">
    <property type="entry name" value="OmpA"/>
    <property type="match status" value="1"/>
</dbReference>
<dbReference type="PANTHER" id="PTHR30329">
    <property type="entry name" value="STATOR ELEMENT OF FLAGELLAR MOTOR COMPLEX"/>
    <property type="match status" value="1"/>
</dbReference>
<dbReference type="NCBIfam" id="NF007424">
    <property type="entry name" value="PRK09967.1"/>
    <property type="match status" value="1"/>
</dbReference>
<evidence type="ECO:0000256" key="3">
    <source>
        <dbReference type="PROSITE-ProRule" id="PRU00473"/>
    </source>
</evidence>
<comment type="subcellular location">
    <subcellularLocation>
        <location evidence="1">Cell outer membrane</location>
    </subcellularLocation>
</comment>
<dbReference type="PRINTS" id="PR01021">
    <property type="entry name" value="OMPADOMAIN"/>
</dbReference>
<keyword evidence="4" id="KW-0732">Signal</keyword>
<dbReference type="RefSeq" id="WP_036153172.1">
    <property type="nucleotide sequence ID" value="NZ_FNQS01000013.1"/>
</dbReference>
<evidence type="ECO:0000259" key="5">
    <source>
        <dbReference type="PROSITE" id="PS51123"/>
    </source>
</evidence>